<evidence type="ECO:0000313" key="3">
    <source>
        <dbReference type="EMBL" id="QHU21887.1"/>
    </source>
</evidence>
<evidence type="ECO:0000259" key="1">
    <source>
        <dbReference type="PROSITE" id="PS50234"/>
    </source>
</evidence>
<reference evidence="3" key="1">
    <citation type="journal article" date="2020" name="Nature">
        <title>Giant virus diversity and host interactions through global metagenomics.</title>
        <authorList>
            <person name="Schulz F."/>
            <person name="Roux S."/>
            <person name="Paez-Espino D."/>
            <person name="Jungbluth S."/>
            <person name="Walsh D.A."/>
            <person name="Denef V.J."/>
            <person name="McMahon K.D."/>
            <person name="Konstantinidis K.T."/>
            <person name="Eloe-Fadrosh E.A."/>
            <person name="Kyrpides N.C."/>
            <person name="Woyke T."/>
        </authorList>
    </citation>
    <scope>NUCLEOTIDE SEQUENCE</scope>
    <source>
        <strain evidence="3">GVMAG-S-3300013286-35</strain>
    </source>
</reference>
<dbReference type="AlphaFoldDB" id="A0A6C0KYZ3"/>
<evidence type="ECO:0008006" key="4">
    <source>
        <dbReference type="Google" id="ProtNLM"/>
    </source>
</evidence>
<dbReference type="InterPro" id="IPR039510">
    <property type="entry name" value="Vint_dom"/>
</dbReference>
<evidence type="ECO:0000259" key="2">
    <source>
        <dbReference type="PROSITE" id="PS51698"/>
    </source>
</evidence>
<sequence>MSSIPNEFLCAIGLSLMKDPAIAPDGFTYERTAIMEWLAQNPVSPMTRQPMRADQLRSNHALRQTIENWVAAHPMTAAADGAAAAVVPLFKDAPLSLTGTLSGGELFLRLNVSDTERQPIVLLIIADNSGSMGEEASGGDGGESFGFTRLDLVKHTIRTIAAILGPNDMLGIVTYSTSAQVVLVPTVMNDAGRARVGAALETVQPDSQTNIFDGIRTASLLANAPELAGRHIVGALLTDGFPNINPPRGIVPTLAILPTTNQWSLHTFGFGYKLDSKLLTEIAHWGQGLFGFIPDCSMVGTVFINFIANMLATGHRGQRIYYKVNGTVSSLLTGPVQIGQARDFVVPVGSWPGAAVSLDGITWMDATVASEPVFPTAHKSYLRAIEAVVASAGTDSTRLQSFRLEYMPFVHDTAVCALLADVKPGPADDEGQVSMAPRFWAKWGEHYLRSYLRAQELQQALNFKDPGLQIYGGALFHEIQTVADSAFCTLPAPKPSSVPRAAAYGGYAAAVAVPTTMATFHNFSGGCFAGYCRIMMADGTVCPIKDIAPGASVWTIGGPAVVRALVTCGSKLRTQPMVQLGDLCITPWHPIRLNNGIYVFPADMTPYQDRLIDTVYNLVLDQGHVVDCEGFLCITLGHGITEPVAAHDFFGTDAVIQDLMKLPGWSVGRPTFQNLTTVRDAATGTIVGWVDSP</sequence>
<dbReference type="GO" id="GO:0016567">
    <property type="term" value="P:protein ubiquitination"/>
    <property type="evidence" value="ECO:0007669"/>
    <property type="project" value="InterPro"/>
</dbReference>
<dbReference type="Gene3D" id="3.40.50.410">
    <property type="entry name" value="von Willebrand factor, type A domain"/>
    <property type="match status" value="1"/>
</dbReference>
<dbReference type="Gene3D" id="3.30.40.10">
    <property type="entry name" value="Zinc/RING finger domain, C3HC4 (zinc finger)"/>
    <property type="match status" value="1"/>
</dbReference>
<dbReference type="InterPro" id="IPR036465">
    <property type="entry name" value="vWFA_dom_sf"/>
</dbReference>
<dbReference type="SUPFAM" id="SSF51294">
    <property type="entry name" value="Hedgehog/intein (Hint) domain"/>
    <property type="match status" value="1"/>
</dbReference>
<name>A0A6C0KYZ3_9ZZZZ</name>
<dbReference type="CDD" id="cd16655">
    <property type="entry name" value="RING-Ubox_WDSUB1-like"/>
    <property type="match status" value="1"/>
</dbReference>
<dbReference type="GO" id="GO:0004842">
    <property type="term" value="F:ubiquitin-protein transferase activity"/>
    <property type="evidence" value="ECO:0007669"/>
    <property type="project" value="InterPro"/>
</dbReference>
<dbReference type="Pfam" id="PF14624">
    <property type="entry name" value="Vwaint"/>
    <property type="match status" value="1"/>
</dbReference>
<dbReference type="PROSITE" id="PS51698">
    <property type="entry name" value="U_BOX"/>
    <property type="match status" value="1"/>
</dbReference>
<dbReference type="Pfam" id="PF04564">
    <property type="entry name" value="U-box"/>
    <property type="match status" value="1"/>
</dbReference>
<dbReference type="InterPro" id="IPR052085">
    <property type="entry name" value="WD-SAM-U-box"/>
</dbReference>
<accession>A0A6C0KYZ3</accession>
<dbReference type="InterPro" id="IPR036844">
    <property type="entry name" value="Hint_dom_sf"/>
</dbReference>
<dbReference type="SUPFAM" id="SSF57850">
    <property type="entry name" value="RING/U-box"/>
    <property type="match status" value="1"/>
</dbReference>
<dbReference type="EMBL" id="MN740993">
    <property type="protein sequence ID" value="QHU21887.1"/>
    <property type="molecule type" value="Genomic_DNA"/>
</dbReference>
<dbReference type="InterPro" id="IPR013083">
    <property type="entry name" value="Znf_RING/FYVE/PHD"/>
</dbReference>
<dbReference type="SUPFAM" id="SSF53300">
    <property type="entry name" value="vWA-like"/>
    <property type="match status" value="1"/>
</dbReference>
<dbReference type="InterPro" id="IPR003613">
    <property type="entry name" value="Ubox_domain"/>
</dbReference>
<dbReference type="InterPro" id="IPR032838">
    <property type="entry name" value="Vwaint_dom"/>
</dbReference>
<dbReference type="PROSITE" id="PS50234">
    <property type="entry name" value="VWFA"/>
    <property type="match status" value="1"/>
</dbReference>
<protein>
    <recommendedName>
        <fullName evidence="4">U-box domain-containing protein</fullName>
    </recommendedName>
</protein>
<dbReference type="InterPro" id="IPR002035">
    <property type="entry name" value="VWF_A"/>
</dbReference>
<dbReference type="SMART" id="SM00504">
    <property type="entry name" value="Ubox"/>
    <property type="match status" value="1"/>
</dbReference>
<dbReference type="SMART" id="SM00327">
    <property type="entry name" value="VWA"/>
    <property type="match status" value="1"/>
</dbReference>
<feature type="domain" description="VWFA" evidence="1">
    <location>
        <begin position="121"/>
        <end position="283"/>
    </location>
</feature>
<dbReference type="Pfam" id="PF14623">
    <property type="entry name" value="Vint"/>
    <property type="match status" value="1"/>
</dbReference>
<dbReference type="PANTHER" id="PTHR46573">
    <property type="entry name" value="WD REPEAT, SAM AND U-BOX DOMAIN-CONTAINING PROTEIN 1"/>
    <property type="match status" value="1"/>
</dbReference>
<feature type="domain" description="U-box" evidence="2">
    <location>
        <begin position="3"/>
        <end position="76"/>
    </location>
</feature>
<proteinExistence type="predicted"/>
<dbReference type="PANTHER" id="PTHR46573:SF1">
    <property type="entry name" value="WD REPEAT, SAM AND U-BOX DOMAIN-CONTAINING PROTEIN 1"/>
    <property type="match status" value="1"/>
</dbReference>
<dbReference type="Pfam" id="PF13519">
    <property type="entry name" value="VWA_2"/>
    <property type="match status" value="1"/>
</dbReference>
<organism evidence="3">
    <name type="scientific">viral metagenome</name>
    <dbReference type="NCBI Taxonomy" id="1070528"/>
    <lineage>
        <taxon>unclassified sequences</taxon>
        <taxon>metagenomes</taxon>
        <taxon>organismal metagenomes</taxon>
    </lineage>
</organism>